<dbReference type="Pfam" id="PF01943">
    <property type="entry name" value="Polysacc_synt"/>
    <property type="match status" value="1"/>
</dbReference>
<protein>
    <submittedName>
        <fullName evidence="7">Flippase</fullName>
    </submittedName>
</protein>
<dbReference type="CDD" id="cd13128">
    <property type="entry name" value="MATE_Wzx_like"/>
    <property type="match status" value="1"/>
</dbReference>
<keyword evidence="4 6" id="KW-1133">Transmembrane helix</keyword>
<evidence type="ECO:0000256" key="1">
    <source>
        <dbReference type="ARBA" id="ARBA00004651"/>
    </source>
</evidence>
<dbReference type="PANTHER" id="PTHR30250:SF11">
    <property type="entry name" value="O-ANTIGEN TRANSPORTER-RELATED"/>
    <property type="match status" value="1"/>
</dbReference>
<evidence type="ECO:0000256" key="5">
    <source>
        <dbReference type="ARBA" id="ARBA00023136"/>
    </source>
</evidence>
<keyword evidence="5 6" id="KW-0472">Membrane</keyword>
<feature type="transmembrane region" description="Helical" evidence="6">
    <location>
        <begin position="141"/>
        <end position="161"/>
    </location>
</feature>
<evidence type="ECO:0000256" key="6">
    <source>
        <dbReference type="SAM" id="Phobius"/>
    </source>
</evidence>
<dbReference type="InterPro" id="IPR050833">
    <property type="entry name" value="Poly_Biosynth_Transport"/>
</dbReference>
<comment type="subcellular location">
    <subcellularLocation>
        <location evidence="1">Cell membrane</location>
        <topology evidence="1">Multi-pass membrane protein</topology>
    </subcellularLocation>
</comment>
<feature type="transmembrane region" description="Helical" evidence="6">
    <location>
        <begin position="212"/>
        <end position="237"/>
    </location>
</feature>
<feature type="transmembrane region" description="Helical" evidence="6">
    <location>
        <begin position="387"/>
        <end position="405"/>
    </location>
</feature>
<dbReference type="PANTHER" id="PTHR30250">
    <property type="entry name" value="PST FAMILY PREDICTED COLANIC ACID TRANSPORTER"/>
    <property type="match status" value="1"/>
</dbReference>
<evidence type="ECO:0000313" key="8">
    <source>
        <dbReference type="Proteomes" id="UP001155483"/>
    </source>
</evidence>
<name>A0A9X3BGG4_9BACT</name>
<feature type="transmembrane region" description="Helical" evidence="6">
    <location>
        <begin position="285"/>
        <end position="307"/>
    </location>
</feature>
<evidence type="ECO:0000256" key="3">
    <source>
        <dbReference type="ARBA" id="ARBA00022692"/>
    </source>
</evidence>
<dbReference type="GO" id="GO:0005886">
    <property type="term" value="C:plasma membrane"/>
    <property type="evidence" value="ECO:0007669"/>
    <property type="project" value="UniProtKB-SubCell"/>
</dbReference>
<dbReference type="AlphaFoldDB" id="A0A9X3BGG4"/>
<accession>A0A9X3BGG4</accession>
<keyword evidence="8" id="KW-1185">Reference proteome</keyword>
<feature type="transmembrane region" description="Helical" evidence="6">
    <location>
        <begin position="79"/>
        <end position="106"/>
    </location>
</feature>
<evidence type="ECO:0000313" key="7">
    <source>
        <dbReference type="EMBL" id="MCU7550854.1"/>
    </source>
</evidence>
<keyword evidence="3 6" id="KW-0812">Transmembrane</keyword>
<feature type="transmembrane region" description="Helical" evidence="6">
    <location>
        <begin position="362"/>
        <end position="381"/>
    </location>
</feature>
<dbReference type="InterPro" id="IPR002797">
    <property type="entry name" value="Polysacc_synth"/>
</dbReference>
<evidence type="ECO:0000256" key="4">
    <source>
        <dbReference type="ARBA" id="ARBA00022989"/>
    </source>
</evidence>
<gene>
    <name evidence="7" type="ORF">OCK74_17170</name>
</gene>
<proteinExistence type="predicted"/>
<dbReference type="EMBL" id="JAOTIF010000015">
    <property type="protein sequence ID" value="MCU7550854.1"/>
    <property type="molecule type" value="Genomic_DNA"/>
</dbReference>
<comment type="caution">
    <text evidence="7">The sequence shown here is derived from an EMBL/GenBank/DDBJ whole genome shotgun (WGS) entry which is preliminary data.</text>
</comment>
<reference evidence="7" key="1">
    <citation type="submission" date="2022-09" db="EMBL/GenBank/DDBJ databases">
        <authorList>
            <person name="Yuan C."/>
            <person name="Ke Z."/>
        </authorList>
    </citation>
    <scope>NUCLEOTIDE SEQUENCE</scope>
    <source>
        <strain evidence="7">LB-8</strain>
    </source>
</reference>
<feature type="transmembrane region" description="Helical" evidence="6">
    <location>
        <begin position="7"/>
        <end position="28"/>
    </location>
</feature>
<dbReference type="RefSeq" id="WP_279298291.1">
    <property type="nucleotide sequence ID" value="NZ_JAOTIF010000015.1"/>
</dbReference>
<sequence length="419" mass="47748">MKLIKNIASLSLLQIANYILPFIILPYLTKVLGPNNFGKINFVLAVINYFLLFTDYGFNMSATQQVAIHKEDQKTLNKIFWTTNFSKAALAFISLIILMVLIFIIKELRKDALLYIIGFTVVLQSLFSPVWFFQGIEKTEWIIPLSLIPKFLAFPLIFIYVKDSNDYVATLVIQCLITFLLTAISCIWIFGKKNLVQWYQPSFFEIKKALHDGWHIFLSTAAINFYTTSNIIILGIFTNNQVVGYFVAADKLIKGVQALIFTIGQAAYPRINKYIMESKEKAATFLLLCIKWMGGVGIIASMLLFLLAKFIVHFLYGSTQYNPSVVLIQIMAFTPTIVSLGYVFGILGLLSFGFKTTYTKIYLMFGLFSLCLTIPLCYYFNMYGVSVSIVVTEFTIVSTMFYQLYKNKILSSSKNLIYN</sequence>
<feature type="transmembrane region" description="Helical" evidence="6">
    <location>
        <begin position="112"/>
        <end position="134"/>
    </location>
</feature>
<keyword evidence="2" id="KW-1003">Cell membrane</keyword>
<feature type="transmembrane region" description="Helical" evidence="6">
    <location>
        <begin position="167"/>
        <end position="191"/>
    </location>
</feature>
<dbReference type="Proteomes" id="UP001155483">
    <property type="component" value="Unassembled WGS sequence"/>
</dbReference>
<evidence type="ECO:0000256" key="2">
    <source>
        <dbReference type="ARBA" id="ARBA00022475"/>
    </source>
</evidence>
<feature type="transmembrane region" description="Helical" evidence="6">
    <location>
        <begin position="327"/>
        <end position="350"/>
    </location>
</feature>
<organism evidence="7 8">
    <name type="scientific">Paraflavisolibacter caeni</name>
    <dbReference type="NCBI Taxonomy" id="2982496"/>
    <lineage>
        <taxon>Bacteria</taxon>
        <taxon>Pseudomonadati</taxon>
        <taxon>Bacteroidota</taxon>
        <taxon>Chitinophagia</taxon>
        <taxon>Chitinophagales</taxon>
        <taxon>Chitinophagaceae</taxon>
        <taxon>Paraflavisolibacter</taxon>
    </lineage>
</organism>
<reference evidence="7" key="2">
    <citation type="submission" date="2023-04" db="EMBL/GenBank/DDBJ databases">
        <title>Paracnuella aquatica gen. nov., sp. nov., a member of the family Chitinophagaceae isolated from a hot spring.</title>
        <authorList>
            <person name="Wang C."/>
        </authorList>
    </citation>
    <scope>NUCLEOTIDE SEQUENCE</scope>
    <source>
        <strain evidence="7">LB-8</strain>
    </source>
</reference>